<gene>
    <name evidence="4" type="primary">Vigan.02G190200</name>
    <name evidence="4" type="ORF">VIGAN_02190200</name>
</gene>
<dbReference type="InterPro" id="IPR050762">
    <property type="entry name" value="HD-ZIP_Homeobox_LZ_Class_II"/>
</dbReference>
<dbReference type="PANTHER" id="PTHR45714:SF16">
    <property type="entry name" value="HOMEOBOX-LEUCINE ZIPPER PROTEIN HAT2"/>
    <property type="match status" value="1"/>
</dbReference>
<evidence type="ECO:0000256" key="1">
    <source>
        <dbReference type="ARBA" id="ARBA00004123"/>
    </source>
</evidence>
<name>A0A0S3RF20_PHAAN</name>
<keyword evidence="3" id="KW-0804">Transcription</keyword>
<evidence type="ECO:0000256" key="3">
    <source>
        <dbReference type="ARBA" id="ARBA00023163"/>
    </source>
</evidence>
<dbReference type="PANTHER" id="PTHR45714">
    <property type="entry name" value="HOMEOBOX-LEUCINE ZIPPER PROTEIN HAT14"/>
    <property type="match status" value="1"/>
</dbReference>
<dbReference type="Proteomes" id="UP000291084">
    <property type="component" value="Chromosome 2"/>
</dbReference>
<evidence type="ECO:0000256" key="2">
    <source>
        <dbReference type="ARBA" id="ARBA00023015"/>
    </source>
</evidence>
<dbReference type="EMBL" id="AP015035">
    <property type="protein sequence ID" value="BAT79089.1"/>
    <property type="molecule type" value="Genomic_DNA"/>
</dbReference>
<dbReference type="GO" id="GO:0005634">
    <property type="term" value="C:nucleus"/>
    <property type="evidence" value="ECO:0007669"/>
    <property type="project" value="UniProtKB-SubCell"/>
</dbReference>
<accession>A0A0S3RF20</accession>
<keyword evidence="2" id="KW-0805">Transcription regulation</keyword>
<evidence type="ECO:0000313" key="5">
    <source>
        <dbReference type="Proteomes" id="UP000291084"/>
    </source>
</evidence>
<reference evidence="4 5" key="1">
    <citation type="journal article" date="2015" name="Sci. Rep.">
        <title>The power of single molecule real-time sequencing technology in the de novo assembly of a eukaryotic genome.</title>
        <authorList>
            <person name="Sakai H."/>
            <person name="Naito K."/>
            <person name="Ogiso-Tanaka E."/>
            <person name="Takahashi Y."/>
            <person name="Iseki K."/>
            <person name="Muto C."/>
            <person name="Satou K."/>
            <person name="Teruya K."/>
            <person name="Shiroma A."/>
            <person name="Shimoji M."/>
            <person name="Hirano T."/>
            <person name="Itoh T."/>
            <person name="Kaga A."/>
            <person name="Tomooka N."/>
        </authorList>
    </citation>
    <scope>NUCLEOTIDE SEQUENCE [LARGE SCALE GENOMIC DNA]</scope>
    <source>
        <strain evidence="5">cv. Shumari</strain>
    </source>
</reference>
<protein>
    <submittedName>
        <fullName evidence="4">Uncharacterized protein</fullName>
    </submittedName>
</protein>
<dbReference type="AlphaFoldDB" id="A0A0S3RF20"/>
<organism evidence="4 5">
    <name type="scientific">Vigna angularis var. angularis</name>
    <dbReference type="NCBI Taxonomy" id="157739"/>
    <lineage>
        <taxon>Eukaryota</taxon>
        <taxon>Viridiplantae</taxon>
        <taxon>Streptophyta</taxon>
        <taxon>Embryophyta</taxon>
        <taxon>Tracheophyta</taxon>
        <taxon>Spermatophyta</taxon>
        <taxon>Magnoliopsida</taxon>
        <taxon>eudicotyledons</taxon>
        <taxon>Gunneridae</taxon>
        <taxon>Pentapetalae</taxon>
        <taxon>rosids</taxon>
        <taxon>fabids</taxon>
        <taxon>Fabales</taxon>
        <taxon>Fabaceae</taxon>
        <taxon>Papilionoideae</taxon>
        <taxon>50 kb inversion clade</taxon>
        <taxon>NPAAA clade</taxon>
        <taxon>indigoferoid/millettioid clade</taxon>
        <taxon>Phaseoleae</taxon>
        <taxon>Vigna</taxon>
    </lineage>
</organism>
<proteinExistence type="predicted"/>
<evidence type="ECO:0000313" key="4">
    <source>
        <dbReference type="EMBL" id="BAT79089.1"/>
    </source>
</evidence>
<sequence length="174" mass="19965">MNRACYYGISDEEDGETSRKKLRFFKDQSVILEESFKEHNTLNPVVDGKLLQACYLMALGASLKKKKKKGLYCLGSSSNRGSRGGEKASVQKEPRHNPTILCFGLQPRHKVYHFLPRLNMPRFRNRYLSAKITAVVFPDCTSVKVEDRSFCIQNPPSRDEMRVSVPLFVKRYQA</sequence>
<keyword evidence="5" id="KW-1185">Reference proteome</keyword>
<comment type="subcellular location">
    <subcellularLocation>
        <location evidence="1">Nucleus</location>
    </subcellularLocation>
</comment>